<keyword evidence="4" id="KW-1185">Reference proteome</keyword>
<feature type="domain" description="Flavin reductase like" evidence="2">
    <location>
        <begin position="17"/>
        <end position="130"/>
    </location>
</feature>
<dbReference type="OrthoDB" id="9791490at2"/>
<dbReference type="PANTHER" id="PTHR43567:SF5">
    <property type="entry name" value="HYPOTHETICAL CYTOSOLIC PROTEIN"/>
    <property type="match status" value="1"/>
</dbReference>
<proteinExistence type="inferred from homology"/>
<dbReference type="Pfam" id="PF01613">
    <property type="entry name" value="Flavin_Reduct"/>
    <property type="match status" value="1"/>
</dbReference>
<dbReference type="Gene3D" id="2.30.110.10">
    <property type="entry name" value="Electron Transport, Fmn-binding Protein, Chain A"/>
    <property type="match status" value="1"/>
</dbReference>
<dbReference type="InterPro" id="IPR052174">
    <property type="entry name" value="Flavoredoxin"/>
</dbReference>
<dbReference type="EMBL" id="FWXW01000001">
    <property type="protein sequence ID" value="SMC41834.1"/>
    <property type="molecule type" value="Genomic_DNA"/>
</dbReference>
<organism evidence="3 4">
    <name type="scientific">Papillibacter cinnamivorans DSM 12816</name>
    <dbReference type="NCBI Taxonomy" id="1122930"/>
    <lineage>
        <taxon>Bacteria</taxon>
        <taxon>Bacillati</taxon>
        <taxon>Bacillota</taxon>
        <taxon>Clostridia</taxon>
        <taxon>Eubacteriales</taxon>
        <taxon>Oscillospiraceae</taxon>
        <taxon>Papillibacter</taxon>
    </lineage>
</organism>
<dbReference type="InterPro" id="IPR012349">
    <property type="entry name" value="Split_barrel_FMN-bd"/>
</dbReference>
<accession>A0A1W1Z0B3</accession>
<dbReference type="STRING" id="1122930.SAMN02745168_0832"/>
<comment type="similarity">
    <text evidence="1">Belongs to the flavoredoxin family.</text>
</comment>
<dbReference type="RefSeq" id="WP_084233433.1">
    <property type="nucleotide sequence ID" value="NZ_FWXW01000001.1"/>
</dbReference>
<evidence type="ECO:0000259" key="2">
    <source>
        <dbReference type="Pfam" id="PF01613"/>
    </source>
</evidence>
<dbReference type="GO" id="GO:0016646">
    <property type="term" value="F:oxidoreductase activity, acting on the CH-NH group of donors, NAD or NADP as acceptor"/>
    <property type="evidence" value="ECO:0007669"/>
    <property type="project" value="UniProtKB-ARBA"/>
</dbReference>
<dbReference type="AlphaFoldDB" id="A0A1W1Z0B3"/>
<dbReference type="SUPFAM" id="SSF50475">
    <property type="entry name" value="FMN-binding split barrel"/>
    <property type="match status" value="1"/>
</dbReference>
<protein>
    <submittedName>
        <fullName evidence="3">NADH-FMN oxidoreductase RutF, flavin reductase (DIM6/NTAB) family</fullName>
    </submittedName>
</protein>
<name>A0A1W1Z0B3_9FIRM</name>
<gene>
    <name evidence="3" type="ORF">SAMN02745168_0832</name>
</gene>
<evidence type="ECO:0000256" key="1">
    <source>
        <dbReference type="ARBA" id="ARBA00038054"/>
    </source>
</evidence>
<evidence type="ECO:0000313" key="4">
    <source>
        <dbReference type="Proteomes" id="UP000192790"/>
    </source>
</evidence>
<dbReference type="InterPro" id="IPR002563">
    <property type="entry name" value="Flavin_Rdtase-like_dom"/>
</dbReference>
<dbReference type="Proteomes" id="UP000192790">
    <property type="component" value="Unassembled WGS sequence"/>
</dbReference>
<evidence type="ECO:0000313" key="3">
    <source>
        <dbReference type="EMBL" id="SMC41834.1"/>
    </source>
</evidence>
<dbReference type="PANTHER" id="PTHR43567">
    <property type="entry name" value="FLAVOREDOXIN-RELATED-RELATED"/>
    <property type="match status" value="1"/>
</dbReference>
<reference evidence="3 4" key="1">
    <citation type="submission" date="2017-04" db="EMBL/GenBank/DDBJ databases">
        <authorList>
            <person name="Afonso C.L."/>
            <person name="Miller P.J."/>
            <person name="Scott M.A."/>
            <person name="Spackman E."/>
            <person name="Goraichik I."/>
            <person name="Dimitrov K.M."/>
            <person name="Suarez D.L."/>
            <person name="Swayne D.E."/>
        </authorList>
    </citation>
    <scope>NUCLEOTIDE SEQUENCE [LARGE SCALE GENOMIC DNA]</scope>
    <source>
        <strain evidence="3 4">DSM 12816</strain>
    </source>
</reference>
<sequence>MAFERIDVKQLDENVFRRIGDEWMLITAGSREGFNTMTASWGALGVLWNRPTATIYVRPQRYTREFLEASDGFTLSFFPKGYRKALALCGAKSGRDTDKVQVAGLTPVFSEEGRVFFAEAELVLLCRKLYFQDLEPAHFLDPAIAEFYAERDYHRMYVGEITGALGHNPEVR</sequence>
<dbReference type="GO" id="GO:0010181">
    <property type="term" value="F:FMN binding"/>
    <property type="evidence" value="ECO:0007669"/>
    <property type="project" value="InterPro"/>
</dbReference>